<dbReference type="EMBL" id="NEVH01023960">
    <property type="protein sequence ID" value="PNF17622.1"/>
    <property type="molecule type" value="Genomic_DNA"/>
</dbReference>
<dbReference type="AlphaFoldDB" id="A0A2J7PMQ9"/>
<organism evidence="1 2">
    <name type="scientific">Cryptotermes secundus</name>
    <dbReference type="NCBI Taxonomy" id="105785"/>
    <lineage>
        <taxon>Eukaryota</taxon>
        <taxon>Metazoa</taxon>
        <taxon>Ecdysozoa</taxon>
        <taxon>Arthropoda</taxon>
        <taxon>Hexapoda</taxon>
        <taxon>Insecta</taxon>
        <taxon>Pterygota</taxon>
        <taxon>Neoptera</taxon>
        <taxon>Polyneoptera</taxon>
        <taxon>Dictyoptera</taxon>
        <taxon>Blattodea</taxon>
        <taxon>Blattoidea</taxon>
        <taxon>Termitoidae</taxon>
        <taxon>Kalotermitidae</taxon>
        <taxon>Cryptotermitinae</taxon>
        <taxon>Cryptotermes</taxon>
    </lineage>
</organism>
<dbReference type="InParanoid" id="A0A2J7PMQ9"/>
<name>A0A2J7PMQ9_9NEOP</name>
<sequence length="108" mass="12012">MLIALGGGHMVSQEGDANLNDSFHYILPSSRMVSVALLLLPSILQDRVRRCHVHQQLGERHNLNSSDLLRTHSRFVSVLSVSVEYNHQMVHISVSCSLGCTVDGKYEV</sequence>
<evidence type="ECO:0000313" key="2">
    <source>
        <dbReference type="Proteomes" id="UP000235965"/>
    </source>
</evidence>
<dbReference type="Proteomes" id="UP000235965">
    <property type="component" value="Unassembled WGS sequence"/>
</dbReference>
<comment type="caution">
    <text evidence="1">The sequence shown here is derived from an EMBL/GenBank/DDBJ whole genome shotgun (WGS) entry which is preliminary data.</text>
</comment>
<proteinExistence type="predicted"/>
<evidence type="ECO:0000313" key="1">
    <source>
        <dbReference type="EMBL" id="PNF17622.1"/>
    </source>
</evidence>
<protein>
    <submittedName>
        <fullName evidence="1">Uncharacterized protein</fullName>
    </submittedName>
</protein>
<gene>
    <name evidence="1" type="ORF">B7P43_G07372</name>
</gene>
<accession>A0A2J7PMQ9</accession>
<reference evidence="1 2" key="1">
    <citation type="submission" date="2017-12" db="EMBL/GenBank/DDBJ databases">
        <title>Hemimetabolous genomes reveal molecular basis of termite eusociality.</title>
        <authorList>
            <person name="Harrison M.C."/>
            <person name="Jongepier E."/>
            <person name="Robertson H.M."/>
            <person name="Arning N."/>
            <person name="Bitard-Feildel T."/>
            <person name="Chao H."/>
            <person name="Childers C.P."/>
            <person name="Dinh H."/>
            <person name="Doddapaneni H."/>
            <person name="Dugan S."/>
            <person name="Gowin J."/>
            <person name="Greiner C."/>
            <person name="Han Y."/>
            <person name="Hu H."/>
            <person name="Hughes D.S.T."/>
            <person name="Huylmans A.-K."/>
            <person name="Kemena C."/>
            <person name="Kremer L.P.M."/>
            <person name="Lee S.L."/>
            <person name="Lopez-Ezquerra A."/>
            <person name="Mallet L."/>
            <person name="Monroy-Kuhn J.M."/>
            <person name="Moser A."/>
            <person name="Murali S.C."/>
            <person name="Muzny D.M."/>
            <person name="Otani S."/>
            <person name="Piulachs M.-D."/>
            <person name="Poelchau M."/>
            <person name="Qu J."/>
            <person name="Schaub F."/>
            <person name="Wada-Katsumata A."/>
            <person name="Worley K.C."/>
            <person name="Xie Q."/>
            <person name="Ylla G."/>
            <person name="Poulsen M."/>
            <person name="Gibbs R.A."/>
            <person name="Schal C."/>
            <person name="Richards S."/>
            <person name="Belles X."/>
            <person name="Korb J."/>
            <person name="Bornberg-Bauer E."/>
        </authorList>
    </citation>
    <scope>NUCLEOTIDE SEQUENCE [LARGE SCALE GENOMIC DNA]</scope>
    <source>
        <tissue evidence="1">Whole body</tissue>
    </source>
</reference>
<keyword evidence="2" id="KW-1185">Reference proteome</keyword>